<feature type="domain" description="NAC" evidence="6">
    <location>
        <begin position="5"/>
        <end position="154"/>
    </location>
</feature>
<dbReference type="AlphaFoldDB" id="A0AA41VL49"/>
<dbReference type="PANTHER" id="PTHR31744:SF79">
    <property type="entry name" value="NAC DOMAIN-CONTAINING PROTEIN"/>
    <property type="match status" value="1"/>
</dbReference>
<keyword evidence="2" id="KW-0238">DNA-binding</keyword>
<evidence type="ECO:0000313" key="8">
    <source>
        <dbReference type="Proteomes" id="UP001177140"/>
    </source>
</evidence>
<evidence type="ECO:0000313" key="7">
    <source>
        <dbReference type="EMBL" id="MCL7043314.1"/>
    </source>
</evidence>
<keyword evidence="3" id="KW-0804">Transcription</keyword>
<dbReference type="InterPro" id="IPR036093">
    <property type="entry name" value="NAC_dom_sf"/>
</dbReference>
<feature type="region of interest" description="Disordered" evidence="5">
    <location>
        <begin position="219"/>
        <end position="241"/>
    </location>
</feature>
<gene>
    <name evidence="7" type="ORF">MKW94_019260</name>
</gene>
<evidence type="ECO:0000256" key="4">
    <source>
        <dbReference type="ARBA" id="ARBA00023242"/>
    </source>
</evidence>
<evidence type="ECO:0000256" key="1">
    <source>
        <dbReference type="ARBA" id="ARBA00023015"/>
    </source>
</evidence>
<dbReference type="GO" id="GO:0006355">
    <property type="term" value="P:regulation of DNA-templated transcription"/>
    <property type="evidence" value="ECO:0007669"/>
    <property type="project" value="InterPro"/>
</dbReference>
<comment type="caution">
    <text evidence="7">The sequence shown here is derived from an EMBL/GenBank/DDBJ whole genome shotgun (WGS) entry which is preliminary data.</text>
</comment>
<dbReference type="EMBL" id="JAJJMA010245245">
    <property type="protein sequence ID" value="MCL7043314.1"/>
    <property type="molecule type" value="Genomic_DNA"/>
</dbReference>
<evidence type="ECO:0000259" key="6">
    <source>
        <dbReference type="PROSITE" id="PS51005"/>
    </source>
</evidence>
<evidence type="ECO:0000256" key="3">
    <source>
        <dbReference type="ARBA" id="ARBA00023163"/>
    </source>
</evidence>
<keyword evidence="8" id="KW-1185">Reference proteome</keyword>
<dbReference type="PROSITE" id="PS51005">
    <property type="entry name" value="NAC"/>
    <property type="match status" value="1"/>
</dbReference>
<dbReference type="Gene3D" id="2.170.150.80">
    <property type="entry name" value="NAC domain"/>
    <property type="match status" value="1"/>
</dbReference>
<dbReference type="InterPro" id="IPR003441">
    <property type="entry name" value="NAC-dom"/>
</dbReference>
<dbReference type="Pfam" id="PF02365">
    <property type="entry name" value="NAM"/>
    <property type="match status" value="1"/>
</dbReference>
<evidence type="ECO:0000256" key="2">
    <source>
        <dbReference type="ARBA" id="ARBA00023125"/>
    </source>
</evidence>
<dbReference type="PANTHER" id="PTHR31744">
    <property type="entry name" value="PROTEIN CUP-SHAPED COTYLEDON 2-RELATED"/>
    <property type="match status" value="1"/>
</dbReference>
<dbReference type="GO" id="GO:0003677">
    <property type="term" value="F:DNA binding"/>
    <property type="evidence" value="ECO:0007669"/>
    <property type="project" value="UniProtKB-KW"/>
</dbReference>
<protein>
    <recommendedName>
        <fullName evidence="6">NAC domain-containing protein</fullName>
    </recommendedName>
</protein>
<keyword evidence="4" id="KW-0539">Nucleus</keyword>
<organism evidence="7 8">
    <name type="scientific">Papaver nudicaule</name>
    <name type="common">Iceland poppy</name>
    <dbReference type="NCBI Taxonomy" id="74823"/>
    <lineage>
        <taxon>Eukaryota</taxon>
        <taxon>Viridiplantae</taxon>
        <taxon>Streptophyta</taxon>
        <taxon>Embryophyta</taxon>
        <taxon>Tracheophyta</taxon>
        <taxon>Spermatophyta</taxon>
        <taxon>Magnoliopsida</taxon>
        <taxon>Ranunculales</taxon>
        <taxon>Papaveraceae</taxon>
        <taxon>Papaveroideae</taxon>
        <taxon>Papaver</taxon>
    </lineage>
</organism>
<reference evidence="7" key="1">
    <citation type="submission" date="2022-03" db="EMBL/GenBank/DDBJ databases">
        <title>A functionally conserved STORR gene fusion in Papaver species that diverged 16.8 million years ago.</title>
        <authorList>
            <person name="Catania T."/>
        </authorList>
    </citation>
    <scope>NUCLEOTIDE SEQUENCE</scope>
    <source>
        <strain evidence="7">S-191538</strain>
    </source>
</reference>
<dbReference type="Proteomes" id="UP001177140">
    <property type="component" value="Unassembled WGS sequence"/>
</dbReference>
<sequence>MADLELPGFRFHPTEEELLNFYLKKIVYGHKLHFDIIGFLNIYRHDPWELPGLAKIGEREWYFYVPRDRKQGPSGAGRPNRTTLNGFWKATGSDRTIRCLTDPKKILGLRKTLVFYNGRAPRGSKTDWVMNEYRLTPQNSSSKEDIVLCKIYRKATSLKVLEQRAAMEEEEMERAAMEEEEMFKSSSSSPDDSFMSASLMESEINIFCNSVTNEEVQECEHEQEQEQDQEQVQEQEPIKEEHVEDVHEVTLVNKEAETCAAASVAKPSLLVNDKFLPQLQLPGKISNNLDWMQDPFFTQIRSPWLDNWMTPTYANLLL</sequence>
<dbReference type="SUPFAM" id="SSF101941">
    <property type="entry name" value="NAC domain"/>
    <property type="match status" value="1"/>
</dbReference>
<proteinExistence type="predicted"/>
<accession>A0AA41VL49</accession>
<keyword evidence="1" id="KW-0805">Transcription regulation</keyword>
<evidence type="ECO:0000256" key="5">
    <source>
        <dbReference type="SAM" id="MobiDB-lite"/>
    </source>
</evidence>
<name>A0AA41VL49_PAPNU</name>